<proteinExistence type="predicted"/>
<dbReference type="InterPro" id="IPR014044">
    <property type="entry name" value="CAP_dom"/>
</dbReference>
<sequence length="151" mass="15873">MSSLRGPETYANSMKLILLTPPLLFLCGFRVCEKVCEKLEQLCNEHFSISHAQNSPQDYLDAHNSASANVGVGAMTWDNTVAAYAQNYANQRIGDCNLVHSGGPYGENLAKGSGTFTGSSATMVGGSSSAATILLAIMLGSDLTSEATCSK</sequence>
<dbReference type="EMBL" id="JAVXUP010003458">
    <property type="protein sequence ID" value="KAK2998897.1"/>
    <property type="molecule type" value="Genomic_DNA"/>
</dbReference>
<evidence type="ECO:0000259" key="1">
    <source>
        <dbReference type="SMART" id="SM00198"/>
    </source>
</evidence>
<comment type="caution">
    <text evidence="2">The sequence shown here is derived from an EMBL/GenBank/DDBJ whole genome shotgun (WGS) entry which is preliminary data.</text>
</comment>
<name>A0AA88UZR3_9ASTE</name>
<dbReference type="InterPro" id="IPR035940">
    <property type="entry name" value="CAP_sf"/>
</dbReference>
<feature type="domain" description="SCP" evidence="1">
    <location>
        <begin position="54"/>
        <end position="140"/>
    </location>
</feature>
<dbReference type="AlphaFoldDB" id="A0AA88UZR3"/>
<protein>
    <recommendedName>
        <fullName evidence="1">SCP domain-containing protein</fullName>
    </recommendedName>
</protein>
<evidence type="ECO:0000313" key="3">
    <source>
        <dbReference type="Proteomes" id="UP001188597"/>
    </source>
</evidence>
<dbReference type="SMART" id="SM00198">
    <property type="entry name" value="SCP"/>
    <property type="match status" value="1"/>
</dbReference>
<reference evidence="2" key="1">
    <citation type="submission" date="2022-12" db="EMBL/GenBank/DDBJ databases">
        <title>Draft genome assemblies for two species of Escallonia (Escalloniales).</title>
        <authorList>
            <person name="Chanderbali A."/>
            <person name="Dervinis C."/>
            <person name="Anghel I."/>
            <person name="Soltis D."/>
            <person name="Soltis P."/>
            <person name="Zapata F."/>
        </authorList>
    </citation>
    <scope>NUCLEOTIDE SEQUENCE</scope>
    <source>
        <strain evidence="2">UCBG64.0493</strain>
        <tissue evidence="2">Leaf</tissue>
    </source>
</reference>
<dbReference type="InterPro" id="IPR001283">
    <property type="entry name" value="CRISP-related"/>
</dbReference>
<dbReference type="Pfam" id="PF00188">
    <property type="entry name" value="CAP"/>
    <property type="match status" value="1"/>
</dbReference>
<keyword evidence="3" id="KW-1185">Reference proteome</keyword>
<evidence type="ECO:0000313" key="2">
    <source>
        <dbReference type="EMBL" id="KAK2998897.1"/>
    </source>
</evidence>
<organism evidence="2 3">
    <name type="scientific">Escallonia herrerae</name>
    <dbReference type="NCBI Taxonomy" id="1293975"/>
    <lineage>
        <taxon>Eukaryota</taxon>
        <taxon>Viridiplantae</taxon>
        <taxon>Streptophyta</taxon>
        <taxon>Embryophyta</taxon>
        <taxon>Tracheophyta</taxon>
        <taxon>Spermatophyta</taxon>
        <taxon>Magnoliopsida</taxon>
        <taxon>eudicotyledons</taxon>
        <taxon>Gunneridae</taxon>
        <taxon>Pentapetalae</taxon>
        <taxon>asterids</taxon>
        <taxon>campanulids</taxon>
        <taxon>Escalloniales</taxon>
        <taxon>Escalloniaceae</taxon>
        <taxon>Escallonia</taxon>
    </lineage>
</organism>
<dbReference type="Gene3D" id="3.40.33.10">
    <property type="entry name" value="CAP"/>
    <property type="match status" value="1"/>
</dbReference>
<dbReference type="PANTHER" id="PTHR10334">
    <property type="entry name" value="CYSTEINE-RICH SECRETORY PROTEIN-RELATED"/>
    <property type="match status" value="1"/>
</dbReference>
<dbReference type="Proteomes" id="UP001188597">
    <property type="component" value="Unassembled WGS sequence"/>
</dbReference>
<dbReference type="SUPFAM" id="SSF55797">
    <property type="entry name" value="PR-1-like"/>
    <property type="match status" value="1"/>
</dbReference>
<accession>A0AA88UZR3</accession>
<gene>
    <name evidence="2" type="ORF">RJ639_023343</name>
</gene>